<dbReference type="AlphaFoldDB" id="A0A5B9MJ28"/>
<dbReference type="KEGG" id="smam:Mal15_36810"/>
<dbReference type="InterPro" id="IPR027417">
    <property type="entry name" value="P-loop_NTPase"/>
</dbReference>
<dbReference type="Proteomes" id="UP000321353">
    <property type="component" value="Chromosome"/>
</dbReference>
<evidence type="ECO:0000313" key="1">
    <source>
        <dbReference type="EMBL" id="QEF99615.1"/>
    </source>
</evidence>
<dbReference type="PANTHER" id="PTHR10704:SF44">
    <property type="entry name" value="LD35051P-RELATED"/>
    <property type="match status" value="1"/>
</dbReference>
<dbReference type="SUPFAM" id="SSF52540">
    <property type="entry name" value="P-loop containing nucleoside triphosphate hydrolases"/>
    <property type="match status" value="1"/>
</dbReference>
<name>A0A5B9MJ28_9BACT</name>
<dbReference type="RefSeq" id="WP_167546882.1">
    <property type="nucleotide sequence ID" value="NZ_CP036264.1"/>
</dbReference>
<dbReference type="InterPro" id="IPR051135">
    <property type="entry name" value="Gal/GlcNAc/GalNAc_ST"/>
</dbReference>
<organism evidence="1 2">
    <name type="scientific">Stieleria maiorica</name>
    <dbReference type="NCBI Taxonomy" id="2795974"/>
    <lineage>
        <taxon>Bacteria</taxon>
        <taxon>Pseudomonadati</taxon>
        <taxon>Planctomycetota</taxon>
        <taxon>Planctomycetia</taxon>
        <taxon>Pirellulales</taxon>
        <taxon>Pirellulaceae</taxon>
        <taxon>Stieleria</taxon>
    </lineage>
</organism>
<dbReference type="PANTHER" id="PTHR10704">
    <property type="entry name" value="CARBOHYDRATE SULFOTRANSFERASE"/>
    <property type="match status" value="1"/>
</dbReference>
<sequence length="325" mass="37834">MTSHPTDESPNFDAYYERIKNEPTYIILGAQGSGTNFLSRILGRTLDFSVTLDRSLIVNAAANLCRDRSQSRAQVEAKRIVQSLFPGPIRKRLLSKRFFNKNRKYTGIEKHLRHAITDSPADFANFFYSYHAFVDGKSHKGIKSDDIWENIDLLHEIIPNYRVLLLIRDPRDNTISIMKKNFGPREIYNASRYVRNRMDHYISFADRDPQRTLLVKYEDLLTNPYQCAMRVAKFADCAIPDTLQQQIANLNIRPNKHRKWKKLSERDLATTETVFADLLDRFDYERGASYEYTPTGLQCAARNFKDLLLRIPQKAAVKTRRYVRG</sequence>
<dbReference type="GO" id="GO:0001517">
    <property type="term" value="F:N-acetylglucosamine 6-O-sulfotransferase activity"/>
    <property type="evidence" value="ECO:0007669"/>
    <property type="project" value="TreeGrafter"/>
</dbReference>
<dbReference type="GO" id="GO:0006044">
    <property type="term" value="P:N-acetylglucosamine metabolic process"/>
    <property type="evidence" value="ECO:0007669"/>
    <property type="project" value="TreeGrafter"/>
</dbReference>
<accession>A0A5B9MJ28</accession>
<dbReference type="EMBL" id="CP036264">
    <property type="protein sequence ID" value="QEF99615.1"/>
    <property type="molecule type" value="Genomic_DNA"/>
</dbReference>
<dbReference type="GO" id="GO:0006790">
    <property type="term" value="P:sulfur compound metabolic process"/>
    <property type="evidence" value="ECO:0007669"/>
    <property type="project" value="TreeGrafter"/>
</dbReference>
<keyword evidence="2" id="KW-1185">Reference proteome</keyword>
<dbReference type="Pfam" id="PF13469">
    <property type="entry name" value="Sulfotransfer_3"/>
    <property type="match status" value="1"/>
</dbReference>
<keyword evidence="1" id="KW-0808">Transferase</keyword>
<protein>
    <submittedName>
        <fullName evidence="1">Sulfotransferase domain protein</fullName>
    </submittedName>
</protein>
<dbReference type="Gene3D" id="3.40.50.300">
    <property type="entry name" value="P-loop containing nucleotide triphosphate hydrolases"/>
    <property type="match status" value="1"/>
</dbReference>
<reference evidence="1 2" key="1">
    <citation type="submission" date="2019-02" db="EMBL/GenBank/DDBJ databases">
        <title>Planctomycetal bacteria perform biofilm scaping via a novel small molecule.</title>
        <authorList>
            <person name="Jeske O."/>
            <person name="Boedeker C."/>
            <person name="Wiegand S."/>
            <person name="Breitling P."/>
            <person name="Kallscheuer N."/>
            <person name="Jogler M."/>
            <person name="Rohde M."/>
            <person name="Petersen J."/>
            <person name="Medema M.H."/>
            <person name="Surup F."/>
            <person name="Jogler C."/>
        </authorList>
    </citation>
    <scope>NUCLEOTIDE SEQUENCE [LARGE SCALE GENOMIC DNA]</scope>
    <source>
        <strain evidence="1 2">Mal15</strain>
    </source>
</reference>
<gene>
    <name evidence="1" type="ORF">Mal15_36810</name>
</gene>
<proteinExistence type="predicted"/>
<evidence type="ECO:0000313" key="2">
    <source>
        <dbReference type="Proteomes" id="UP000321353"/>
    </source>
</evidence>